<dbReference type="Proteomes" id="UP000007110">
    <property type="component" value="Unassembled WGS sequence"/>
</dbReference>
<dbReference type="InParanoid" id="A0A7M7HDM4"/>
<protein>
    <submittedName>
        <fullName evidence="1">Uncharacterized protein</fullName>
    </submittedName>
</protein>
<keyword evidence="2" id="KW-1185">Reference proteome</keyword>
<evidence type="ECO:0000313" key="1">
    <source>
        <dbReference type="EnsemblMetazoa" id="XP_011666162"/>
    </source>
</evidence>
<reference evidence="2" key="1">
    <citation type="submission" date="2015-02" db="EMBL/GenBank/DDBJ databases">
        <title>Genome sequencing for Strongylocentrotus purpuratus.</title>
        <authorList>
            <person name="Murali S."/>
            <person name="Liu Y."/>
            <person name="Vee V."/>
            <person name="English A."/>
            <person name="Wang M."/>
            <person name="Skinner E."/>
            <person name="Han Y."/>
            <person name="Muzny D.M."/>
            <person name="Worley K.C."/>
            <person name="Gibbs R.A."/>
        </authorList>
    </citation>
    <scope>NUCLEOTIDE SEQUENCE</scope>
</reference>
<dbReference type="EnsemblMetazoa" id="XM_011667860">
    <property type="protein sequence ID" value="XP_011666162"/>
    <property type="gene ID" value="LOC105439170"/>
</dbReference>
<dbReference type="AlphaFoldDB" id="A0A7M7HDM4"/>
<name>A0A7M7HDM4_STRPU</name>
<dbReference type="KEGG" id="spu:105439170"/>
<organism evidence="1 2">
    <name type="scientific">Strongylocentrotus purpuratus</name>
    <name type="common">Purple sea urchin</name>
    <dbReference type="NCBI Taxonomy" id="7668"/>
    <lineage>
        <taxon>Eukaryota</taxon>
        <taxon>Metazoa</taxon>
        <taxon>Echinodermata</taxon>
        <taxon>Eleutherozoa</taxon>
        <taxon>Echinozoa</taxon>
        <taxon>Echinoidea</taxon>
        <taxon>Euechinoidea</taxon>
        <taxon>Echinacea</taxon>
        <taxon>Camarodonta</taxon>
        <taxon>Echinidea</taxon>
        <taxon>Strongylocentrotidae</taxon>
        <taxon>Strongylocentrotus</taxon>
    </lineage>
</organism>
<sequence length="369" mass="41461">MEAQDDEEQFQGAFKVIDNQQDAGNLPEAESLFNQELIKKRRSLSCSTSHTRELAFQEDTIESSFDHVDRPPKRSTPLSIVRNVSYPEKIAELFPSDSDSSWSAFSLSRPSSICSDHLNMSGTRWAQVTLESLDLATEQAKKNSSKIENIQKGTSRRAVRMKDVTSELRKRMTGLELSQRDMEDRLASKVDQLEQKVCRWIGKEEEYSDSLQGRRKALPKSMMIKCLPWVVPYSDLKRDSVQSISSPPLQLPWVQGLQATLYLLGIGKGHGSHLSIGFSWPKKGENPKVDESYLVNVTVKIIDQEDASEFSEKELLLVTCQEDRGSSAQSSNLNTSIPKLIPISTVEDTSLGYLSDGRLLINISIDFLV</sequence>
<dbReference type="SUPFAM" id="SSF49599">
    <property type="entry name" value="TRAF domain-like"/>
    <property type="match status" value="1"/>
</dbReference>
<dbReference type="InterPro" id="IPR008974">
    <property type="entry name" value="TRAF-like"/>
</dbReference>
<dbReference type="GeneID" id="105439170"/>
<reference evidence="1" key="2">
    <citation type="submission" date="2021-01" db="UniProtKB">
        <authorList>
            <consortium name="EnsemblMetazoa"/>
        </authorList>
    </citation>
    <scope>IDENTIFICATION</scope>
</reference>
<proteinExistence type="predicted"/>
<evidence type="ECO:0000313" key="2">
    <source>
        <dbReference type="Proteomes" id="UP000007110"/>
    </source>
</evidence>
<dbReference type="Gene3D" id="2.60.210.10">
    <property type="entry name" value="Apoptosis, Tumor Necrosis Factor Receptor Associated Protein 2, Chain A"/>
    <property type="match status" value="1"/>
</dbReference>
<accession>A0A7M7HDM4</accession>
<dbReference type="RefSeq" id="XP_011666162.1">
    <property type="nucleotide sequence ID" value="XM_011667860.2"/>
</dbReference>